<feature type="transmembrane region" description="Helical" evidence="1">
    <location>
        <begin position="175"/>
        <end position="200"/>
    </location>
</feature>
<dbReference type="Pfam" id="PF09991">
    <property type="entry name" value="DUF2232"/>
    <property type="match status" value="1"/>
</dbReference>
<keyword evidence="1" id="KW-0812">Transmembrane</keyword>
<gene>
    <name evidence="2" type="ORF">H8J70_07325</name>
</gene>
<feature type="transmembrane region" description="Helical" evidence="1">
    <location>
        <begin position="221"/>
        <end position="237"/>
    </location>
</feature>
<protein>
    <submittedName>
        <fullName evidence="2">DUF2232 domain-containing protein</fullName>
    </submittedName>
</protein>
<name>A0ABR6VIS5_9FIRM</name>
<dbReference type="PANTHER" id="PTHR41324:SF1">
    <property type="entry name" value="DUF2232 DOMAIN-CONTAINING PROTEIN"/>
    <property type="match status" value="1"/>
</dbReference>
<dbReference type="RefSeq" id="WP_186503214.1">
    <property type="nucleotide sequence ID" value="NZ_JACOGK010000019.1"/>
</dbReference>
<keyword evidence="1" id="KW-0472">Membrane</keyword>
<accession>A0ABR6VIS5</accession>
<keyword evidence="1" id="KW-1133">Transmembrane helix</keyword>
<dbReference type="EMBL" id="JACOGK010000019">
    <property type="protein sequence ID" value="MBC3537058.1"/>
    <property type="molecule type" value="Genomic_DNA"/>
</dbReference>
<comment type="caution">
    <text evidence="2">The sequence shown here is derived from an EMBL/GenBank/DDBJ whole genome shotgun (WGS) entry which is preliminary data.</text>
</comment>
<proteinExistence type="predicted"/>
<evidence type="ECO:0000313" key="2">
    <source>
        <dbReference type="EMBL" id="MBC3537058.1"/>
    </source>
</evidence>
<organism evidence="2 3">
    <name type="scientific">Megasphaera hominis</name>
    <dbReference type="NCBI Taxonomy" id="159836"/>
    <lineage>
        <taxon>Bacteria</taxon>
        <taxon>Bacillati</taxon>
        <taxon>Bacillota</taxon>
        <taxon>Negativicutes</taxon>
        <taxon>Veillonellales</taxon>
        <taxon>Veillonellaceae</taxon>
        <taxon>Megasphaera</taxon>
    </lineage>
</organism>
<feature type="transmembrane region" description="Helical" evidence="1">
    <location>
        <begin position="283"/>
        <end position="305"/>
    </location>
</feature>
<evidence type="ECO:0000256" key="1">
    <source>
        <dbReference type="SAM" id="Phobius"/>
    </source>
</evidence>
<feature type="transmembrane region" description="Helical" evidence="1">
    <location>
        <begin position="101"/>
        <end position="126"/>
    </location>
</feature>
<feature type="transmembrane region" description="Helical" evidence="1">
    <location>
        <begin position="31"/>
        <end position="49"/>
    </location>
</feature>
<feature type="transmembrane region" description="Helical" evidence="1">
    <location>
        <begin position="56"/>
        <end position="71"/>
    </location>
</feature>
<evidence type="ECO:0000313" key="3">
    <source>
        <dbReference type="Proteomes" id="UP000606870"/>
    </source>
</evidence>
<feature type="transmembrane region" description="Helical" evidence="1">
    <location>
        <begin position="7"/>
        <end position="25"/>
    </location>
</feature>
<reference evidence="2 3" key="1">
    <citation type="submission" date="2020-08" db="EMBL/GenBank/DDBJ databases">
        <authorList>
            <person name="Liu C."/>
            <person name="Sun Q."/>
        </authorList>
    </citation>
    <scope>NUCLEOTIDE SEQUENCE [LARGE SCALE GENOMIC DNA]</scope>
    <source>
        <strain evidence="2 3">NSJ-59</strain>
    </source>
</reference>
<keyword evidence="3" id="KW-1185">Reference proteome</keyword>
<sequence>MDQKHATSLTAAGFFVALMLVLAFFSWSVPIFPSIGAMALAFVLPVFAVRYGWQQALAAGVLPVLFLATLFDPYLAVMHWGLAALLGFAVGVGMQRKYDPVYILLAVAGTLIALTVLTCVAAYLFWQINIFTVLQQWFGEIVDMAFASYQQSNPGSVQLMSLHQQMEMLKETVPALIPLEYCLGLVVMVYLSLRVAQYLLTRQGISVRPFMPVRLWEIPRCMVYLYVLALVMKYWGVSRSIDWLSMIAVNVDHFSAFFITLQGVAFILYLLHRRTPLRSATQAMLIVITLVIPIFQMVAFILGLVDMLFNYRKKREAA</sequence>
<dbReference type="Proteomes" id="UP000606870">
    <property type="component" value="Unassembled WGS sequence"/>
</dbReference>
<dbReference type="InterPro" id="IPR018710">
    <property type="entry name" value="DUF2232"/>
</dbReference>
<dbReference type="PANTHER" id="PTHR41324">
    <property type="entry name" value="MEMBRANE PROTEIN-RELATED"/>
    <property type="match status" value="1"/>
</dbReference>
<feature type="transmembrane region" description="Helical" evidence="1">
    <location>
        <begin position="243"/>
        <end position="271"/>
    </location>
</feature>